<dbReference type="Proteomes" id="UP000035065">
    <property type="component" value="Unassembled WGS sequence"/>
</dbReference>
<reference evidence="1 2" key="1">
    <citation type="journal article" date="2011" name="J. Bacteriol.">
        <title>Draft Genome Sequence of Gordonia neofelifaecis NRRL B-59395, a Cholesterol-Degrading Actinomycete.</title>
        <authorList>
            <person name="Ge F."/>
            <person name="Li W."/>
            <person name="Chen G."/>
            <person name="Liu Y."/>
            <person name="Zhang G."/>
            <person name="Yong B."/>
            <person name="Wang Q."/>
            <person name="Wang N."/>
            <person name="Huang Z."/>
            <person name="Li W."/>
            <person name="Wang J."/>
            <person name="Wu C."/>
            <person name="Xie Q."/>
            <person name="Liu G."/>
        </authorList>
    </citation>
    <scope>NUCLEOTIDE SEQUENCE [LARGE SCALE GENOMIC DNA]</scope>
    <source>
        <strain evidence="1 2">NRRL B-59395</strain>
    </source>
</reference>
<dbReference type="InterPro" id="IPR012349">
    <property type="entry name" value="Split_barrel_FMN-bd"/>
</dbReference>
<sequence length="117" mass="12518">MDVNTFQRVARGINKLVAPLLTAPVVGGALSKSMTEITYTGRRSGKTFSLPVSYQRRGADEVIVGVAMPDKKNWWRNFQPGPSPIGIRLDGVDRTGSAVAKTGEKGTAVFITLDPAS</sequence>
<evidence type="ECO:0008006" key="3">
    <source>
        <dbReference type="Google" id="ProtNLM"/>
    </source>
</evidence>
<evidence type="ECO:0000313" key="1">
    <source>
        <dbReference type="EMBL" id="EGD54058.1"/>
    </source>
</evidence>
<accession>F1YMX3</accession>
<comment type="caution">
    <text evidence="1">The sequence shown here is derived from an EMBL/GenBank/DDBJ whole genome shotgun (WGS) entry which is preliminary data.</text>
</comment>
<dbReference type="STRING" id="644548.SCNU_16344"/>
<gene>
    <name evidence="1" type="ORF">SCNU_16344</name>
</gene>
<dbReference type="eggNOG" id="ENOG50332AK">
    <property type="taxonomic scope" value="Bacteria"/>
</dbReference>
<evidence type="ECO:0000313" key="2">
    <source>
        <dbReference type="Proteomes" id="UP000035065"/>
    </source>
</evidence>
<dbReference type="EMBL" id="AEUD01000015">
    <property type="protein sequence ID" value="EGD54058.1"/>
    <property type="molecule type" value="Genomic_DNA"/>
</dbReference>
<keyword evidence="2" id="KW-1185">Reference proteome</keyword>
<dbReference type="Gene3D" id="2.30.110.10">
    <property type="entry name" value="Electron Transport, Fmn-binding Protein, Chain A"/>
    <property type="match status" value="1"/>
</dbReference>
<dbReference type="AlphaFoldDB" id="F1YMX3"/>
<protein>
    <recommendedName>
        <fullName evidence="3">DUF385 domain-containing protein</fullName>
    </recommendedName>
</protein>
<organism evidence="1 2">
    <name type="scientific">Gordonia neofelifaecis NRRL B-59395</name>
    <dbReference type="NCBI Taxonomy" id="644548"/>
    <lineage>
        <taxon>Bacteria</taxon>
        <taxon>Bacillati</taxon>
        <taxon>Actinomycetota</taxon>
        <taxon>Actinomycetes</taxon>
        <taxon>Mycobacteriales</taxon>
        <taxon>Gordoniaceae</taxon>
        <taxon>Gordonia</taxon>
    </lineage>
</organism>
<name>F1YMX3_9ACTN</name>
<proteinExistence type="predicted"/>